<organism evidence="7 8">
    <name type="scientific">Candidatus Daviesbacteria bacterium GW2011_GWB1_41_5</name>
    <dbReference type="NCBI Taxonomy" id="1618429"/>
    <lineage>
        <taxon>Bacteria</taxon>
        <taxon>Candidatus Daviesiibacteriota</taxon>
    </lineage>
</organism>
<dbReference type="PANTHER" id="PTHR12534">
    <property type="entry name" value="30S RIBOSOMAL PROTEIN S2 PROKARYOTIC AND ORGANELLAR"/>
    <property type="match status" value="1"/>
</dbReference>
<dbReference type="AlphaFoldDB" id="A0A0G0WQL6"/>
<evidence type="ECO:0000256" key="1">
    <source>
        <dbReference type="ARBA" id="ARBA00006242"/>
    </source>
</evidence>
<accession>A0A0G0WQL6</accession>
<comment type="caution">
    <text evidence="7">The sequence shown here is derived from an EMBL/GenBank/DDBJ whole genome shotgun (WGS) entry which is preliminary data.</text>
</comment>
<dbReference type="InterPro" id="IPR018130">
    <property type="entry name" value="Ribosomal_uS2_CS"/>
</dbReference>
<dbReference type="PROSITE" id="PS00963">
    <property type="entry name" value="RIBOSOMAL_S2_2"/>
    <property type="match status" value="1"/>
</dbReference>
<evidence type="ECO:0000256" key="2">
    <source>
        <dbReference type="ARBA" id="ARBA00022980"/>
    </source>
</evidence>
<dbReference type="InterPro" id="IPR005706">
    <property type="entry name" value="Ribosomal_uS2_bac/mit/plastid"/>
</dbReference>
<dbReference type="CDD" id="cd01425">
    <property type="entry name" value="RPS2"/>
    <property type="match status" value="1"/>
</dbReference>
<evidence type="ECO:0000256" key="6">
    <source>
        <dbReference type="RuleBase" id="RU003631"/>
    </source>
</evidence>
<dbReference type="NCBIfam" id="TIGR01011">
    <property type="entry name" value="rpsB_bact"/>
    <property type="match status" value="1"/>
</dbReference>
<dbReference type="Gene3D" id="1.10.287.610">
    <property type="entry name" value="Helix hairpin bin"/>
    <property type="match status" value="1"/>
</dbReference>
<dbReference type="PROSITE" id="PS00962">
    <property type="entry name" value="RIBOSOMAL_S2_1"/>
    <property type="match status" value="1"/>
</dbReference>
<dbReference type="SUPFAM" id="SSF52313">
    <property type="entry name" value="Ribosomal protein S2"/>
    <property type="match status" value="1"/>
</dbReference>
<gene>
    <name evidence="5" type="primary">rpsB</name>
    <name evidence="7" type="ORF">UU67_C0002G0033</name>
</gene>
<dbReference type="PATRIC" id="fig|1618429.3.peg.67"/>
<evidence type="ECO:0000313" key="8">
    <source>
        <dbReference type="Proteomes" id="UP000034753"/>
    </source>
</evidence>
<comment type="similarity">
    <text evidence="1 5 6">Belongs to the universal ribosomal protein uS2 family.</text>
</comment>
<dbReference type="InterPro" id="IPR001865">
    <property type="entry name" value="Ribosomal_uS2"/>
</dbReference>
<dbReference type="HAMAP" id="MF_00291_B">
    <property type="entry name" value="Ribosomal_uS2_B"/>
    <property type="match status" value="1"/>
</dbReference>
<evidence type="ECO:0000313" key="7">
    <source>
        <dbReference type="EMBL" id="KKS14367.1"/>
    </source>
</evidence>
<dbReference type="EMBL" id="LCBN01000002">
    <property type="protein sequence ID" value="KKS14367.1"/>
    <property type="molecule type" value="Genomic_DNA"/>
</dbReference>
<evidence type="ECO:0000256" key="4">
    <source>
        <dbReference type="ARBA" id="ARBA00035256"/>
    </source>
</evidence>
<dbReference type="GO" id="GO:0022627">
    <property type="term" value="C:cytosolic small ribosomal subunit"/>
    <property type="evidence" value="ECO:0007669"/>
    <property type="project" value="TreeGrafter"/>
</dbReference>
<keyword evidence="3 5" id="KW-0687">Ribonucleoprotein</keyword>
<dbReference type="PANTHER" id="PTHR12534:SF0">
    <property type="entry name" value="SMALL RIBOSOMAL SUBUNIT PROTEIN US2M"/>
    <property type="match status" value="1"/>
</dbReference>
<proteinExistence type="inferred from homology"/>
<name>A0A0G0WQL6_9BACT</name>
<sequence length="277" mass="31120">MKISTPSMQELLEAGVHFGHQVRRGHPHMSQYIFGARDGVHIVNLETSEKLLKEAAEFVYNLGRDGKVLLFVGTKKQAQPIVAELAEKIKAPYVDFRWMGGSLTNFEEIRKNINKLLDLKEKKEKSELSHYTKKEQLLIARKLSKFERDWGGVAHLEKIPDAVFIIDIVNEKTAVAEARRVNIPIVAICDTNSDPSNINYPIPGNDDATKSIKIIAEAIAKAYQAGMDEAGKLTLKKETLKQQEEAKKEIDEALKADVEAAEEMVEKREVAESSRPE</sequence>
<evidence type="ECO:0000256" key="5">
    <source>
        <dbReference type="HAMAP-Rule" id="MF_00291"/>
    </source>
</evidence>
<evidence type="ECO:0000256" key="3">
    <source>
        <dbReference type="ARBA" id="ARBA00023274"/>
    </source>
</evidence>
<dbReference type="GO" id="GO:0006412">
    <property type="term" value="P:translation"/>
    <property type="evidence" value="ECO:0007669"/>
    <property type="project" value="UniProtKB-UniRule"/>
</dbReference>
<dbReference type="PRINTS" id="PR00395">
    <property type="entry name" value="RIBOSOMALS2"/>
</dbReference>
<dbReference type="Proteomes" id="UP000034753">
    <property type="component" value="Unassembled WGS sequence"/>
</dbReference>
<keyword evidence="2 5" id="KW-0689">Ribosomal protein</keyword>
<dbReference type="GO" id="GO:0003735">
    <property type="term" value="F:structural constituent of ribosome"/>
    <property type="evidence" value="ECO:0007669"/>
    <property type="project" value="InterPro"/>
</dbReference>
<dbReference type="Gene3D" id="3.40.50.10490">
    <property type="entry name" value="Glucose-6-phosphate isomerase like protein, domain 1"/>
    <property type="match status" value="1"/>
</dbReference>
<dbReference type="InterPro" id="IPR023591">
    <property type="entry name" value="Ribosomal_uS2_flav_dom_sf"/>
</dbReference>
<dbReference type="Pfam" id="PF00318">
    <property type="entry name" value="Ribosomal_S2"/>
    <property type="match status" value="1"/>
</dbReference>
<protein>
    <recommendedName>
        <fullName evidence="4 5">Small ribosomal subunit protein uS2</fullName>
    </recommendedName>
</protein>
<reference evidence="7 8" key="1">
    <citation type="journal article" date="2015" name="Nature">
        <title>rRNA introns, odd ribosomes, and small enigmatic genomes across a large radiation of phyla.</title>
        <authorList>
            <person name="Brown C.T."/>
            <person name="Hug L.A."/>
            <person name="Thomas B.C."/>
            <person name="Sharon I."/>
            <person name="Castelle C.J."/>
            <person name="Singh A."/>
            <person name="Wilkins M.J."/>
            <person name="Williams K.H."/>
            <person name="Banfield J.F."/>
        </authorList>
    </citation>
    <scope>NUCLEOTIDE SEQUENCE [LARGE SCALE GENOMIC DNA]</scope>
</reference>